<sequence length="179" mass="19602" precursor="true">MGSIVKQWMLATLVVLISAMMVVEGHAQQGALTITADALEMNDLKQIAVFKGNVQAEEGAMQLFSDRMVVTYRPSQAGGTKQDRIREIVANGNVVLRQGDHIGRADKAVYSVSSRALSLEGNNRTAVVQHNKDRLEGQKIVLQMDENRQIQNVKVEGGRKGRVSAVITPDGDIKPQQRP</sequence>
<accession>A0LCX9</accession>
<evidence type="ECO:0000256" key="1">
    <source>
        <dbReference type="ARBA" id="ARBA00022729"/>
    </source>
</evidence>
<evidence type="ECO:0000313" key="3">
    <source>
        <dbReference type="EMBL" id="ABK45822.1"/>
    </source>
</evidence>
<protein>
    <submittedName>
        <fullName evidence="3">OstA family protein</fullName>
    </submittedName>
</protein>
<dbReference type="GO" id="GO:0030288">
    <property type="term" value="C:outer membrane-bounded periplasmic space"/>
    <property type="evidence" value="ECO:0007669"/>
    <property type="project" value="TreeGrafter"/>
</dbReference>
<dbReference type="PANTHER" id="PTHR36504">
    <property type="entry name" value="LIPOPOLYSACCHARIDE EXPORT SYSTEM PROTEIN LPTA"/>
    <property type="match status" value="1"/>
</dbReference>
<dbReference type="Gene3D" id="2.60.450.10">
    <property type="entry name" value="Lipopolysaccharide (LPS) transport protein A like domain"/>
    <property type="match status" value="1"/>
</dbReference>
<dbReference type="Pfam" id="PF03968">
    <property type="entry name" value="LptD_N"/>
    <property type="match status" value="1"/>
</dbReference>
<dbReference type="RefSeq" id="WP_011714881.1">
    <property type="nucleotide sequence ID" value="NC_008576.1"/>
</dbReference>
<dbReference type="InterPro" id="IPR005653">
    <property type="entry name" value="OstA-like_N"/>
</dbReference>
<organism evidence="3 4">
    <name type="scientific">Magnetococcus marinus (strain ATCC BAA-1437 / JCM 17883 / MC-1)</name>
    <dbReference type="NCBI Taxonomy" id="156889"/>
    <lineage>
        <taxon>Bacteria</taxon>
        <taxon>Pseudomonadati</taxon>
        <taxon>Pseudomonadota</taxon>
        <taxon>Magnetococcia</taxon>
        <taxon>Magnetococcales</taxon>
        <taxon>Magnetococcaceae</taxon>
        <taxon>Magnetococcus</taxon>
    </lineage>
</organism>
<feature type="domain" description="Organic solvent tolerance-like N-terminal" evidence="2">
    <location>
        <begin position="33"/>
        <end position="147"/>
    </location>
</feature>
<gene>
    <name evidence="3" type="ordered locus">Mmc1_3336</name>
</gene>
<name>A0LCX9_MAGMM</name>
<proteinExistence type="predicted"/>
<reference evidence="4" key="1">
    <citation type="journal article" date="2009" name="Appl. Environ. Microbiol.">
        <title>Complete genome sequence of the chemolithoautotrophic marine magnetotactic coccus strain MC-1.</title>
        <authorList>
            <person name="Schubbe S."/>
            <person name="Williams T.J."/>
            <person name="Xie G."/>
            <person name="Kiss H.E."/>
            <person name="Brettin T.S."/>
            <person name="Martinez D."/>
            <person name="Ross C.A."/>
            <person name="Schuler D."/>
            <person name="Cox B.L."/>
            <person name="Nealson K.H."/>
            <person name="Bazylinski D.A."/>
        </authorList>
    </citation>
    <scope>NUCLEOTIDE SEQUENCE [LARGE SCALE GENOMIC DNA]</scope>
    <source>
        <strain evidence="4">ATCC BAA-1437 / JCM 17883 / MC-1</strain>
    </source>
</reference>
<dbReference type="GO" id="GO:0017089">
    <property type="term" value="F:glycolipid transfer activity"/>
    <property type="evidence" value="ECO:0007669"/>
    <property type="project" value="TreeGrafter"/>
</dbReference>
<reference evidence="3 4" key="2">
    <citation type="journal article" date="2012" name="Int. J. Syst. Evol. Microbiol.">
        <title>Magnetococcus marinus gen. nov., sp. nov., a marine, magnetotactic bacterium that represents a novel lineage (Magnetococcaceae fam. nov.; Magnetococcales ord. nov.) at the base of the Alphaproteobacteria.</title>
        <authorList>
            <person name="Bazylinski D.A."/>
            <person name="Williams T.J."/>
            <person name="Lefevre C.T."/>
            <person name="Berg R.J."/>
            <person name="Zhang C.L."/>
            <person name="Bowser S.S."/>
            <person name="Dean A.J."/>
            <person name="Beveridge T.J."/>
        </authorList>
    </citation>
    <scope>NUCLEOTIDE SEQUENCE [LARGE SCALE GENOMIC DNA]</scope>
    <source>
        <strain evidence="4">ATCC BAA-1437 / JCM 17883 / MC-1</strain>
    </source>
</reference>
<dbReference type="EMBL" id="CP000471">
    <property type="protein sequence ID" value="ABK45822.1"/>
    <property type="molecule type" value="Genomic_DNA"/>
</dbReference>
<evidence type="ECO:0000313" key="4">
    <source>
        <dbReference type="Proteomes" id="UP000002586"/>
    </source>
</evidence>
<keyword evidence="1" id="KW-0732">Signal</keyword>
<keyword evidence="4" id="KW-1185">Reference proteome</keyword>
<dbReference type="PANTHER" id="PTHR36504:SF1">
    <property type="entry name" value="LIPOPOLYSACCHARIDE EXPORT SYSTEM PROTEIN LPTA"/>
    <property type="match status" value="1"/>
</dbReference>
<dbReference type="STRING" id="156889.Mmc1_3336"/>
<dbReference type="GO" id="GO:0015920">
    <property type="term" value="P:lipopolysaccharide transport"/>
    <property type="evidence" value="ECO:0007669"/>
    <property type="project" value="TreeGrafter"/>
</dbReference>
<dbReference type="eggNOG" id="COG1934">
    <property type="taxonomic scope" value="Bacteria"/>
</dbReference>
<dbReference type="GO" id="GO:0009279">
    <property type="term" value="C:cell outer membrane"/>
    <property type="evidence" value="ECO:0007669"/>
    <property type="project" value="TreeGrafter"/>
</dbReference>
<dbReference type="KEGG" id="mgm:Mmc1_3336"/>
<evidence type="ECO:0000259" key="2">
    <source>
        <dbReference type="Pfam" id="PF03968"/>
    </source>
</evidence>
<dbReference type="Proteomes" id="UP000002586">
    <property type="component" value="Chromosome"/>
</dbReference>
<dbReference type="AlphaFoldDB" id="A0LCX9"/>
<dbReference type="HOGENOM" id="CLU_1501753_0_0_5"/>
<dbReference type="InterPro" id="IPR052037">
    <property type="entry name" value="LPS_export_LptA"/>
</dbReference>